<proteinExistence type="predicted"/>
<dbReference type="EMBL" id="FXTQ01000001">
    <property type="protein sequence ID" value="SMO33112.1"/>
    <property type="molecule type" value="Genomic_DNA"/>
</dbReference>
<name>A0A521AE74_9FLAO</name>
<organism evidence="1 2">
    <name type="scientific">Flavobacterium nitrogenifigens</name>
    <dbReference type="NCBI Taxonomy" id="1617283"/>
    <lineage>
        <taxon>Bacteria</taxon>
        <taxon>Pseudomonadati</taxon>
        <taxon>Bacteroidota</taxon>
        <taxon>Flavobacteriia</taxon>
        <taxon>Flavobacteriales</taxon>
        <taxon>Flavobacteriaceae</taxon>
        <taxon>Flavobacterium</taxon>
    </lineage>
</organism>
<gene>
    <name evidence="1" type="ORF">SAMN06265220_10158</name>
</gene>
<protein>
    <submittedName>
        <fullName evidence="1">Uncharacterized protein</fullName>
    </submittedName>
</protein>
<dbReference type="AlphaFoldDB" id="A0A521AE74"/>
<sequence length="171" mass="18667">MALTIAQLRDLVNVNLADNSNIEPIEHRAVELAIIDYLETLQPISSSNIPLNKGYITANNLTIGGVEVGIEIGIQLSDRLRATGNVTGVSCVSIPNNAIITVNLQNAHPNNNYIVKSWYEQVPTSSVLLQNGSSLGKNVFKVVSPSQFQIILKEWTGEAQALRLHFETIGY</sequence>
<evidence type="ECO:0000313" key="2">
    <source>
        <dbReference type="Proteomes" id="UP000319267"/>
    </source>
</evidence>
<dbReference type="Proteomes" id="UP000319267">
    <property type="component" value="Unassembled WGS sequence"/>
</dbReference>
<dbReference type="OrthoDB" id="1350285at2"/>
<accession>A0A521AE74</accession>
<reference evidence="1 2" key="1">
    <citation type="submission" date="2017-05" db="EMBL/GenBank/DDBJ databases">
        <authorList>
            <person name="Varghese N."/>
            <person name="Submissions S."/>
        </authorList>
    </citation>
    <scope>NUCLEOTIDE SEQUENCE [LARGE SCALE GENOMIC DNA]</scope>
    <source>
        <strain evidence="1 2">DSM 29982</strain>
    </source>
</reference>
<dbReference type="RefSeq" id="WP_111377805.1">
    <property type="nucleotide sequence ID" value="NZ_CP043612.1"/>
</dbReference>
<keyword evidence="2" id="KW-1185">Reference proteome</keyword>
<evidence type="ECO:0000313" key="1">
    <source>
        <dbReference type="EMBL" id="SMO33112.1"/>
    </source>
</evidence>